<feature type="transmembrane region" description="Helical" evidence="9">
    <location>
        <begin position="425"/>
        <end position="455"/>
    </location>
</feature>
<proteinExistence type="inferred from homology"/>
<keyword evidence="4" id="KW-1003">Cell membrane</keyword>
<dbReference type="InterPro" id="IPR052180">
    <property type="entry name" value="NhaC_Na-H+_Antiporter"/>
</dbReference>
<feature type="transmembrane region" description="Helical" evidence="9">
    <location>
        <begin position="242"/>
        <end position="261"/>
    </location>
</feature>
<comment type="similarity">
    <text evidence="8">Belongs to the NhaC Na(+)/H(+) (TC 2.A.35) antiporter family.</text>
</comment>
<feature type="transmembrane region" description="Helical" evidence="9">
    <location>
        <begin position="82"/>
        <end position="109"/>
    </location>
</feature>
<dbReference type="Pfam" id="PF03553">
    <property type="entry name" value="Na_H_antiporter"/>
    <property type="match status" value="1"/>
</dbReference>
<evidence type="ECO:0000259" key="10">
    <source>
        <dbReference type="Pfam" id="PF03553"/>
    </source>
</evidence>
<evidence type="ECO:0000256" key="6">
    <source>
        <dbReference type="ARBA" id="ARBA00022989"/>
    </source>
</evidence>
<dbReference type="RefSeq" id="WP_087036105.1">
    <property type="nucleotide sequence ID" value="NZ_CP021377.1"/>
</dbReference>
<feature type="transmembrane region" description="Helical" evidence="9">
    <location>
        <begin position="357"/>
        <end position="382"/>
    </location>
</feature>
<keyword evidence="2" id="KW-0813">Transport</keyword>
<dbReference type="NCBIfam" id="TIGR00931">
    <property type="entry name" value="antiport_nhaC"/>
    <property type="match status" value="1"/>
</dbReference>
<dbReference type="InterPro" id="IPR018461">
    <property type="entry name" value="Na/H_Antiport_NhaC-like_C"/>
</dbReference>
<dbReference type="GO" id="GO:0015297">
    <property type="term" value="F:antiporter activity"/>
    <property type="evidence" value="ECO:0007669"/>
    <property type="project" value="UniProtKB-KW"/>
</dbReference>
<feature type="transmembrane region" description="Helical" evidence="9">
    <location>
        <begin position="115"/>
        <end position="137"/>
    </location>
</feature>
<evidence type="ECO:0000256" key="7">
    <source>
        <dbReference type="ARBA" id="ARBA00023136"/>
    </source>
</evidence>
<dbReference type="AlphaFoldDB" id="A0A1Y0D4T3"/>
<keyword evidence="6 9" id="KW-1133">Transmembrane helix</keyword>
<evidence type="ECO:0000256" key="1">
    <source>
        <dbReference type="ARBA" id="ARBA00004651"/>
    </source>
</evidence>
<dbReference type="Proteomes" id="UP000243937">
    <property type="component" value="Chromosome"/>
</dbReference>
<keyword evidence="5 9" id="KW-0812">Transmembrane</keyword>
<feature type="transmembrane region" description="Helical" evidence="9">
    <location>
        <begin position="44"/>
        <end position="62"/>
    </location>
</feature>
<evidence type="ECO:0000256" key="5">
    <source>
        <dbReference type="ARBA" id="ARBA00022692"/>
    </source>
</evidence>
<evidence type="ECO:0000256" key="8">
    <source>
        <dbReference type="ARBA" id="ARBA00038435"/>
    </source>
</evidence>
<feature type="transmembrane region" description="Helical" evidence="9">
    <location>
        <begin position="199"/>
        <end position="222"/>
    </location>
</feature>
<evidence type="ECO:0000256" key="4">
    <source>
        <dbReference type="ARBA" id="ARBA00022475"/>
    </source>
</evidence>
<feature type="transmembrane region" description="Helical" evidence="9">
    <location>
        <begin position="20"/>
        <end position="38"/>
    </location>
</feature>
<dbReference type="KEGG" id="opf:CBP31_07875"/>
<reference evidence="11 12" key="1">
    <citation type="journal article" date="2014" name="Int. J. Syst. Evol. Microbiol.">
        <title>Oceanisphaera profunda sp. nov., a marine bacterium isolated from deep-sea sediment, and emended description of the genus Oceanisphaera.</title>
        <authorList>
            <person name="Xu Z."/>
            <person name="Zhang X.Y."/>
            <person name="Su H.N."/>
            <person name="Yu Z.C."/>
            <person name="Liu C."/>
            <person name="Li H."/>
            <person name="Chen X.L."/>
            <person name="Song X.Y."/>
            <person name="Xie B.B."/>
            <person name="Qin Q.L."/>
            <person name="Zhou B.C."/>
            <person name="Shi M."/>
            <person name="Huang Y."/>
            <person name="Zhang Y.Z."/>
        </authorList>
    </citation>
    <scope>NUCLEOTIDE SEQUENCE [LARGE SCALE GENOMIC DNA]</scope>
    <source>
        <strain evidence="11 12">SM1222</strain>
    </source>
</reference>
<feature type="transmembrane region" description="Helical" evidence="9">
    <location>
        <begin position="317"/>
        <end position="336"/>
    </location>
</feature>
<organism evidence="11 12">
    <name type="scientific">Oceanisphaera profunda</name>
    <dbReference type="NCBI Taxonomy" id="1416627"/>
    <lineage>
        <taxon>Bacteria</taxon>
        <taxon>Pseudomonadati</taxon>
        <taxon>Pseudomonadota</taxon>
        <taxon>Gammaproteobacteria</taxon>
        <taxon>Aeromonadales</taxon>
        <taxon>Aeromonadaceae</taxon>
        <taxon>Oceanisphaera</taxon>
    </lineage>
</organism>
<dbReference type="OrthoDB" id="9762978at2"/>
<protein>
    <submittedName>
        <fullName evidence="11">Na+/H+ antiporter NhaC</fullName>
    </submittedName>
</protein>
<dbReference type="PANTHER" id="PTHR33451:SF3">
    <property type="entry name" value="MALATE-2H(+)_NA(+)-LACTATE ANTIPORTER"/>
    <property type="match status" value="1"/>
</dbReference>
<evidence type="ECO:0000313" key="12">
    <source>
        <dbReference type="Proteomes" id="UP000243937"/>
    </source>
</evidence>
<feature type="domain" description="Na+/H+ antiporter NhaC-like C-terminal" evidence="10">
    <location>
        <begin position="167"/>
        <end position="459"/>
    </location>
</feature>
<name>A0A1Y0D4T3_9GAMM</name>
<dbReference type="EMBL" id="CP021377">
    <property type="protein sequence ID" value="ART82548.1"/>
    <property type="molecule type" value="Genomic_DNA"/>
</dbReference>
<sequence length="487" mass="51405">MDIKQSTPANAIRLPSSIEVLGLLAAFIGVMYLFLNVWSLPIQLALLVSWFLVIGLGIRLGLKYDVIQKGLLGGIHNGMEAVLVLITVGALIGTWIAGGIVPSIIYYGLSVMSPSIFLFAAFIICALTSLATGTSFGTAGTAGIAMMGIGHSFGIPMPLVAGAVISGAYVGDKLSPLSDTTVMTASLCRVDLIDHIKSMLYVSAPAALIASLLFLGVGYFYVDGAADTSRADAAMVALAEQFNISWYLLLPTLVTITLLAMRKPSIPVISFGAVMGIICAVWFQDVAALDAVNTAYFGNSMVSEVDFLNTLLNRGGIESMFSVIALVLFALGLGGLMERIGVLTVISNGFLSWADNAGRLTLSTLLGGFFGNFFGGAAYVSLITASTITEKNYDKQGIDRRVLSRNAEAGGTITTPMVPWSDGGVFMAATLGVGTLSYLPFLWFHFLVLIISLIYGYCNIAIWRTGADSTVTINDPEESLALAKISS</sequence>
<dbReference type="PANTHER" id="PTHR33451">
    <property type="entry name" value="MALATE-2H(+)/NA(+)-LACTATE ANTIPORTER"/>
    <property type="match status" value="1"/>
</dbReference>
<accession>A0A1Y0D4T3</accession>
<gene>
    <name evidence="11" type="ORF">CBP31_07875</name>
</gene>
<evidence type="ECO:0000256" key="3">
    <source>
        <dbReference type="ARBA" id="ARBA00022449"/>
    </source>
</evidence>
<evidence type="ECO:0000256" key="2">
    <source>
        <dbReference type="ARBA" id="ARBA00022448"/>
    </source>
</evidence>
<keyword evidence="3" id="KW-0050">Antiport</keyword>
<dbReference type="GO" id="GO:0005886">
    <property type="term" value="C:plasma membrane"/>
    <property type="evidence" value="ECO:0007669"/>
    <property type="project" value="UniProtKB-SubCell"/>
</dbReference>
<evidence type="ECO:0000313" key="11">
    <source>
        <dbReference type="EMBL" id="ART82548.1"/>
    </source>
</evidence>
<evidence type="ECO:0000256" key="9">
    <source>
        <dbReference type="SAM" id="Phobius"/>
    </source>
</evidence>
<keyword evidence="12" id="KW-1185">Reference proteome</keyword>
<comment type="subcellular location">
    <subcellularLocation>
        <location evidence="1">Cell membrane</location>
        <topology evidence="1">Multi-pass membrane protein</topology>
    </subcellularLocation>
</comment>
<dbReference type="InterPro" id="IPR004770">
    <property type="entry name" value="Na/H_antiport_NhaC"/>
</dbReference>
<keyword evidence="7 9" id="KW-0472">Membrane</keyword>